<dbReference type="Pfam" id="PF08241">
    <property type="entry name" value="Methyltransf_11"/>
    <property type="match status" value="1"/>
</dbReference>
<reference evidence="2 3" key="1">
    <citation type="submission" date="2019-03" db="EMBL/GenBank/DDBJ databases">
        <title>Genomic Encyclopedia of Type Strains, Phase IV (KMG-IV): sequencing the most valuable type-strain genomes for metagenomic binning, comparative biology and taxonomic classification.</title>
        <authorList>
            <person name="Goeker M."/>
        </authorList>
    </citation>
    <scope>NUCLEOTIDE SEQUENCE [LARGE SCALE GENOMIC DNA]</scope>
    <source>
        <strain evidence="2 3">DSM 21667</strain>
    </source>
</reference>
<dbReference type="OrthoDB" id="5983563at2"/>
<keyword evidence="2" id="KW-0808">Transferase</keyword>
<dbReference type="CDD" id="cd02440">
    <property type="entry name" value="AdoMet_MTases"/>
    <property type="match status" value="1"/>
</dbReference>
<dbReference type="GO" id="GO:0032259">
    <property type="term" value="P:methylation"/>
    <property type="evidence" value="ECO:0007669"/>
    <property type="project" value="UniProtKB-KW"/>
</dbReference>
<dbReference type="AlphaFoldDB" id="A0A4R6YNT9"/>
<organism evidence="2 3">
    <name type="scientific">Tahibacter aquaticus</name>
    <dbReference type="NCBI Taxonomy" id="520092"/>
    <lineage>
        <taxon>Bacteria</taxon>
        <taxon>Pseudomonadati</taxon>
        <taxon>Pseudomonadota</taxon>
        <taxon>Gammaproteobacteria</taxon>
        <taxon>Lysobacterales</taxon>
        <taxon>Rhodanobacteraceae</taxon>
        <taxon>Tahibacter</taxon>
    </lineage>
</organism>
<dbReference type="SUPFAM" id="SSF53335">
    <property type="entry name" value="S-adenosyl-L-methionine-dependent methyltransferases"/>
    <property type="match status" value="1"/>
</dbReference>
<name>A0A4R6YNT9_9GAMM</name>
<gene>
    <name evidence="2" type="ORF">DFR29_11641</name>
</gene>
<comment type="caution">
    <text evidence="2">The sequence shown here is derived from an EMBL/GenBank/DDBJ whole genome shotgun (WGS) entry which is preliminary data.</text>
</comment>
<accession>A0A4R6YNT9</accession>
<sequence>MPLTAQTPFQTAALRQWLQQETLALAPECAGVFGRQGLFIGCEQGFGLTLSSPMLGRRFGLHMAAPGQLAGDVHCAATELPFADESFRLIVLQHAFEWMDDAAALRSELVRVLEPGGILMVSGFARFGPWRPWLAWRLQNFGGLRCASAGSWRRALAQDGVDTYAQRRVGQLRADSLALGLPSALRPSWLLLARKRSQTALTWVRPVSLKPRGVRARLASGAQRASA</sequence>
<keyword evidence="3" id="KW-1185">Reference proteome</keyword>
<dbReference type="GO" id="GO:0008757">
    <property type="term" value="F:S-adenosylmethionine-dependent methyltransferase activity"/>
    <property type="evidence" value="ECO:0007669"/>
    <property type="project" value="InterPro"/>
</dbReference>
<dbReference type="Proteomes" id="UP000295293">
    <property type="component" value="Unassembled WGS sequence"/>
</dbReference>
<dbReference type="InterPro" id="IPR013216">
    <property type="entry name" value="Methyltransf_11"/>
</dbReference>
<feature type="domain" description="Methyltransferase type 11" evidence="1">
    <location>
        <begin position="73"/>
        <end position="120"/>
    </location>
</feature>
<dbReference type="InterPro" id="IPR029063">
    <property type="entry name" value="SAM-dependent_MTases_sf"/>
</dbReference>
<protein>
    <submittedName>
        <fullName evidence="2">Methyltransferase family protein</fullName>
    </submittedName>
</protein>
<dbReference type="Gene3D" id="3.40.50.150">
    <property type="entry name" value="Vaccinia Virus protein VP39"/>
    <property type="match status" value="1"/>
</dbReference>
<evidence type="ECO:0000313" key="2">
    <source>
        <dbReference type="EMBL" id="TDR39343.1"/>
    </source>
</evidence>
<keyword evidence="2" id="KW-0489">Methyltransferase</keyword>
<evidence type="ECO:0000259" key="1">
    <source>
        <dbReference type="Pfam" id="PF08241"/>
    </source>
</evidence>
<evidence type="ECO:0000313" key="3">
    <source>
        <dbReference type="Proteomes" id="UP000295293"/>
    </source>
</evidence>
<dbReference type="RefSeq" id="WP_133820816.1">
    <property type="nucleotide sequence ID" value="NZ_SNZH01000016.1"/>
</dbReference>
<dbReference type="EMBL" id="SNZH01000016">
    <property type="protein sequence ID" value="TDR39343.1"/>
    <property type="molecule type" value="Genomic_DNA"/>
</dbReference>
<proteinExistence type="predicted"/>